<evidence type="ECO:0000256" key="3">
    <source>
        <dbReference type="SAM" id="MobiDB-lite"/>
    </source>
</evidence>
<keyword evidence="2" id="KW-0175">Coiled coil</keyword>
<evidence type="ECO:0000313" key="4">
    <source>
        <dbReference type="EMBL" id="CAG9322869.1"/>
    </source>
</evidence>
<dbReference type="AlphaFoldDB" id="A0AAU9J3V0"/>
<accession>A0AAU9J3V0</accession>
<evidence type="ECO:0008006" key="6">
    <source>
        <dbReference type="Google" id="ProtNLM"/>
    </source>
</evidence>
<dbReference type="EMBL" id="CAJZBQ010000032">
    <property type="protein sequence ID" value="CAG9322869.1"/>
    <property type="molecule type" value="Genomic_DNA"/>
</dbReference>
<dbReference type="Proteomes" id="UP001162131">
    <property type="component" value="Unassembled WGS sequence"/>
</dbReference>
<name>A0AAU9J3V0_9CILI</name>
<dbReference type="InterPro" id="IPR036875">
    <property type="entry name" value="Znf_CCHC_sf"/>
</dbReference>
<dbReference type="GO" id="GO:0035556">
    <property type="term" value="P:intracellular signal transduction"/>
    <property type="evidence" value="ECO:0007669"/>
    <property type="project" value="InterPro"/>
</dbReference>
<keyword evidence="1" id="KW-0863">Zinc-finger</keyword>
<reference evidence="4" key="1">
    <citation type="submission" date="2021-09" db="EMBL/GenBank/DDBJ databases">
        <authorList>
            <consortium name="AG Swart"/>
            <person name="Singh M."/>
            <person name="Singh A."/>
            <person name="Seah K."/>
            <person name="Emmerich C."/>
        </authorList>
    </citation>
    <scope>NUCLEOTIDE SEQUENCE</scope>
    <source>
        <strain evidence="4">ATCC30299</strain>
    </source>
</reference>
<feature type="region of interest" description="Disordered" evidence="3">
    <location>
        <begin position="436"/>
        <end position="469"/>
    </location>
</feature>
<dbReference type="GO" id="GO:0008270">
    <property type="term" value="F:zinc ion binding"/>
    <property type="evidence" value="ECO:0007669"/>
    <property type="project" value="UniProtKB-KW"/>
</dbReference>
<evidence type="ECO:0000313" key="5">
    <source>
        <dbReference type="Proteomes" id="UP001162131"/>
    </source>
</evidence>
<dbReference type="SUPFAM" id="SSF57756">
    <property type="entry name" value="Retrovirus zinc finger-like domains"/>
    <property type="match status" value="1"/>
</dbReference>
<proteinExistence type="predicted"/>
<feature type="compositionally biased region" description="Basic and acidic residues" evidence="3">
    <location>
        <begin position="436"/>
        <end position="447"/>
    </location>
</feature>
<organism evidence="4 5">
    <name type="scientific">Blepharisma stoltei</name>
    <dbReference type="NCBI Taxonomy" id="1481888"/>
    <lineage>
        <taxon>Eukaryota</taxon>
        <taxon>Sar</taxon>
        <taxon>Alveolata</taxon>
        <taxon>Ciliophora</taxon>
        <taxon>Postciliodesmatophora</taxon>
        <taxon>Heterotrichea</taxon>
        <taxon>Heterotrichida</taxon>
        <taxon>Blepharismidae</taxon>
        <taxon>Blepharisma</taxon>
    </lineage>
</organism>
<dbReference type="GO" id="GO:0003676">
    <property type="term" value="F:nucleic acid binding"/>
    <property type="evidence" value="ECO:0007669"/>
    <property type="project" value="InterPro"/>
</dbReference>
<keyword evidence="5" id="KW-1185">Reference proteome</keyword>
<sequence length="614" mass="71256">MLSYRTTLEYSTNESTMSTHFLSKTISVPSIRKRKVNLATSRSTRKIKPLITYEFCNKIRNRKSREDIQVTPEIALEVIRKYLLPMFEADCRNVAAKRRPSVYGVTSSTEKGTYDGIKLSDIIGKELRSINKNLSELKSKWQMTEAEKLRIKEEINEYQERLITSRCTLAALRCQISTGVQSMEKAEKNTNFIIEQVAEYQRLKEIKDSERNLLGQLLSNERTRNASLDNKSNELLHWYSLLEMQSDIMGERLKGLYEASLSLNGPVNSRDAIHDENDILKQKSVELCLYTIENEDIAEITLTKYIEYITQNHVFSMKRTDYREEVKSLKNHIKDVLHQKSKQISQAKDERDFLESKYQDLEKKYDELNEGYAKLRQQAREINSKRKLNGLDEEKLCKFCNKNYYERDNFNWSCCLHPGKWNGTMYWCCGKSKEDAPGCVRSKHEMKDESEEEVNPEEKDQKSSKKKCPSCRQIGHSAFQCPKDPNARSHADANEEIERIRQFKKTRTKLGNTSLEVSTKLISMLNPRLGDKTDSIEVDNKTEFISDFEDIERIRDVAVVKNNVDITAIARASLNSYSRRSQRRKSTVMKSRDGAPIDESISELYSTARNQIIS</sequence>
<keyword evidence="1" id="KW-0862">Zinc</keyword>
<comment type="caution">
    <text evidence="4">The sequence shown here is derived from an EMBL/GenBank/DDBJ whole genome shotgun (WGS) entry which is preliminary data.</text>
</comment>
<evidence type="ECO:0000256" key="2">
    <source>
        <dbReference type="SAM" id="Coils"/>
    </source>
</evidence>
<gene>
    <name evidence="4" type="ORF">BSTOLATCC_MIC31983</name>
</gene>
<feature type="coiled-coil region" evidence="2">
    <location>
        <begin position="141"/>
        <end position="203"/>
    </location>
</feature>
<keyword evidence="1" id="KW-0479">Metal-binding</keyword>
<dbReference type="PROSITE" id="PS51113">
    <property type="entry name" value="ZF_BTK"/>
    <property type="match status" value="1"/>
</dbReference>
<protein>
    <recommendedName>
        <fullName evidence="6">CCHC-type domain-containing protein</fullName>
    </recommendedName>
</protein>
<dbReference type="InterPro" id="IPR001562">
    <property type="entry name" value="Znf_Btk_motif"/>
</dbReference>
<evidence type="ECO:0000256" key="1">
    <source>
        <dbReference type="PROSITE-ProRule" id="PRU00432"/>
    </source>
</evidence>
<feature type="coiled-coil region" evidence="2">
    <location>
        <begin position="319"/>
        <end position="385"/>
    </location>
</feature>